<dbReference type="AlphaFoldDB" id="A0A839UNC7"/>
<dbReference type="EMBL" id="JACHXZ010000004">
    <property type="protein sequence ID" value="MBB3169684.1"/>
    <property type="molecule type" value="Genomic_DNA"/>
</dbReference>
<dbReference type="PANTHER" id="PTHR34220:SF7">
    <property type="entry name" value="SENSOR HISTIDINE KINASE YPDA"/>
    <property type="match status" value="1"/>
</dbReference>
<dbReference type="InterPro" id="IPR050640">
    <property type="entry name" value="Bact_2-comp_sensor_kinase"/>
</dbReference>
<dbReference type="GO" id="GO:0016020">
    <property type="term" value="C:membrane"/>
    <property type="evidence" value="ECO:0007669"/>
    <property type="project" value="InterPro"/>
</dbReference>
<feature type="transmembrane region" description="Helical" evidence="1">
    <location>
        <begin position="21"/>
        <end position="38"/>
    </location>
</feature>
<keyword evidence="3" id="KW-0808">Transferase</keyword>
<dbReference type="InterPro" id="IPR036890">
    <property type="entry name" value="HATPase_C_sf"/>
</dbReference>
<keyword evidence="3" id="KW-0418">Kinase</keyword>
<gene>
    <name evidence="3" type="ORF">FHS30_002897</name>
</gene>
<keyword evidence="1" id="KW-1133">Transmembrane helix</keyword>
<dbReference type="Gene3D" id="3.30.565.10">
    <property type="entry name" value="Histidine kinase-like ATPase, C-terminal domain"/>
    <property type="match status" value="1"/>
</dbReference>
<proteinExistence type="predicted"/>
<dbReference type="SUPFAM" id="SSF55874">
    <property type="entry name" value="ATPase domain of HSP90 chaperone/DNA topoisomerase II/histidine kinase"/>
    <property type="match status" value="1"/>
</dbReference>
<name>A0A839UNC7_9GAMM</name>
<feature type="domain" description="Signal transduction histidine kinase internal region" evidence="2">
    <location>
        <begin position="155"/>
        <end position="232"/>
    </location>
</feature>
<evidence type="ECO:0000313" key="4">
    <source>
        <dbReference type="Proteomes" id="UP000559987"/>
    </source>
</evidence>
<dbReference type="InterPro" id="IPR010559">
    <property type="entry name" value="Sig_transdc_His_kin_internal"/>
</dbReference>
<dbReference type="Pfam" id="PF06580">
    <property type="entry name" value="His_kinase"/>
    <property type="match status" value="1"/>
</dbReference>
<accession>A0A839UNC7</accession>
<protein>
    <submittedName>
        <fullName evidence="3">Two-component system sensor histidine kinase AlgZ</fullName>
        <ecNumber evidence="3">2.7.13.3</ecNumber>
    </submittedName>
</protein>
<reference evidence="3 4" key="1">
    <citation type="submission" date="2020-08" db="EMBL/GenBank/DDBJ databases">
        <title>Genomic Encyclopedia of Type Strains, Phase III (KMG-III): the genomes of soil and plant-associated and newly described type strains.</title>
        <authorList>
            <person name="Whitman W."/>
        </authorList>
    </citation>
    <scope>NUCLEOTIDE SEQUENCE [LARGE SCALE GENOMIC DNA]</scope>
    <source>
        <strain evidence="3 4">CECT 8571</strain>
    </source>
</reference>
<evidence type="ECO:0000256" key="1">
    <source>
        <dbReference type="SAM" id="Phobius"/>
    </source>
</evidence>
<dbReference type="Proteomes" id="UP000559987">
    <property type="component" value="Unassembled WGS sequence"/>
</dbReference>
<feature type="transmembrane region" description="Helical" evidence="1">
    <location>
        <begin position="83"/>
        <end position="106"/>
    </location>
</feature>
<organism evidence="3 4">
    <name type="scientific">Simiduia aestuariiviva</name>
    <dbReference type="NCBI Taxonomy" id="1510459"/>
    <lineage>
        <taxon>Bacteria</taxon>
        <taxon>Pseudomonadati</taxon>
        <taxon>Pseudomonadota</taxon>
        <taxon>Gammaproteobacteria</taxon>
        <taxon>Cellvibrionales</taxon>
        <taxon>Cellvibrionaceae</taxon>
        <taxon>Simiduia</taxon>
    </lineage>
</organism>
<evidence type="ECO:0000313" key="3">
    <source>
        <dbReference type="EMBL" id="MBB3169684.1"/>
    </source>
</evidence>
<evidence type="ECO:0000259" key="2">
    <source>
        <dbReference type="Pfam" id="PF06580"/>
    </source>
</evidence>
<keyword evidence="1" id="KW-0812">Transmembrane</keyword>
<dbReference type="EC" id="2.7.13.3" evidence="3"/>
<dbReference type="PANTHER" id="PTHR34220">
    <property type="entry name" value="SENSOR HISTIDINE KINASE YPDA"/>
    <property type="match status" value="1"/>
</dbReference>
<keyword evidence="1" id="KW-0472">Membrane</keyword>
<feature type="transmembrane region" description="Helical" evidence="1">
    <location>
        <begin position="118"/>
        <end position="141"/>
    </location>
</feature>
<comment type="caution">
    <text evidence="3">The sequence shown here is derived from an EMBL/GenBank/DDBJ whole genome shotgun (WGS) entry which is preliminary data.</text>
</comment>
<sequence length="342" mass="37891">MNSGADADLDYLPNLCTGPSLLRLVMIAELLAIVLVLNDGGLLGFNWVELALTSFMVQWITLASAACICNLRPLMARRPLWQAVLLSYLLILSLTFLFTLLGQWFFLGYWWSPQPLDWSALGADLVVAAIFAGIGLQYFYLQQQLQRGERAELEARIQALQSRIRPHFLFNAMNSIASLIHIDPARAEHMVEDLSALFRASLSEAALVPVDRELALARRYLAMEGARLGDRLQVDWRLGTLPEGVQMPSLLLQPLLENALYHGIGARREGGLLEIDLQAENNRLQLLVRNPLGQAAPTPGNGMALANIRDRLAAHYGSAARCDVGVEADHFCVRISYPLADH</sequence>
<feature type="transmembrane region" description="Helical" evidence="1">
    <location>
        <begin position="50"/>
        <end position="71"/>
    </location>
</feature>
<dbReference type="RefSeq" id="WP_183911180.1">
    <property type="nucleotide sequence ID" value="NZ_JACHXZ010000004.1"/>
</dbReference>
<keyword evidence="4" id="KW-1185">Reference proteome</keyword>
<dbReference type="GO" id="GO:0000155">
    <property type="term" value="F:phosphorelay sensor kinase activity"/>
    <property type="evidence" value="ECO:0007669"/>
    <property type="project" value="InterPro"/>
</dbReference>